<dbReference type="GeneTree" id="ENSGT00940000154965"/>
<feature type="region of interest" description="Disordered" evidence="1">
    <location>
        <begin position="201"/>
        <end position="221"/>
    </location>
</feature>
<dbReference type="Bgee" id="ENSLOCG00000018258">
    <property type="expression patterns" value="Expressed in embryo and 12 other cell types or tissues"/>
</dbReference>
<evidence type="ECO:0000313" key="2">
    <source>
        <dbReference type="Ensembl" id="ENSLOCP00000022359.1"/>
    </source>
</evidence>
<dbReference type="InParanoid" id="W5NP00"/>
<keyword evidence="3" id="KW-1185">Reference proteome</keyword>
<dbReference type="InterPro" id="IPR028104">
    <property type="entry name" value="DUF4553"/>
</dbReference>
<evidence type="ECO:0000313" key="3">
    <source>
        <dbReference type="Proteomes" id="UP000018468"/>
    </source>
</evidence>
<dbReference type="AlphaFoldDB" id="W5NP00"/>
<protein>
    <submittedName>
        <fullName evidence="2">Uncharacterized protein</fullName>
    </submittedName>
</protein>
<evidence type="ECO:0000256" key="1">
    <source>
        <dbReference type="SAM" id="MobiDB-lite"/>
    </source>
</evidence>
<feature type="region of interest" description="Disordered" evidence="1">
    <location>
        <begin position="166"/>
        <end position="187"/>
    </location>
</feature>
<dbReference type="HOGENOM" id="CLU_1172989_0_0_1"/>
<accession>W5NP00</accession>
<organism evidence="2 3">
    <name type="scientific">Lepisosteus oculatus</name>
    <name type="common">Spotted gar</name>
    <dbReference type="NCBI Taxonomy" id="7918"/>
    <lineage>
        <taxon>Eukaryota</taxon>
        <taxon>Metazoa</taxon>
        <taxon>Chordata</taxon>
        <taxon>Craniata</taxon>
        <taxon>Vertebrata</taxon>
        <taxon>Euteleostomi</taxon>
        <taxon>Actinopterygii</taxon>
        <taxon>Neopterygii</taxon>
        <taxon>Holostei</taxon>
        <taxon>Semionotiformes</taxon>
        <taxon>Lepisosteidae</taxon>
        <taxon>Lepisosteus</taxon>
    </lineage>
</organism>
<dbReference type="Pfam" id="PF15090">
    <property type="entry name" value="DUF4553"/>
    <property type="match status" value="1"/>
</dbReference>
<reference evidence="3" key="1">
    <citation type="submission" date="2011-12" db="EMBL/GenBank/DDBJ databases">
        <title>The Draft Genome of Lepisosteus oculatus.</title>
        <authorList>
            <consortium name="The Broad Institute Genome Assembly &amp; Analysis Group"/>
            <consortium name="Computational R&amp;D Group"/>
            <consortium name="and Sequencing Platform"/>
            <person name="Di Palma F."/>
            <person name="Alfoldi J."/>
            <person name="Johnson J."/>
            <person name="Berlin A."/>
            <person name="Gnerre S."/>
            <person name="Jaffe D."/>
            <person name="MacCallum I."/>
            <person name="Young S."/>
            <person name="Walker B.J."/>
            <person name="Lander E.S."/>
            <person name="Lindblad-Toh K."/>
        </authorList>
    </citation>
    <scope>NUCLEOTIDE SEQUENCE [LARGE SCALE GENOMIC DNA]</scope>
</reference>
<dbReference type="EMBL" id="AHAT01023180">
    <property type="status" value="NOT_ANNOTATED_CDS"/>
    <property type="molecule type" value="Genomic_DNA"/>
</dbReference>
<dbReference type="PANTHER" id="PTHR14931:SF2">
    <property type="entry name" value="LIGAND DEPENDENT NUCLEAR RECEPTOR COREPRESSOR"/>
    <property type="match status" value="1"/>
</dbReference>
<dbReference type="eggNOG" id="KOG4565">
    <property type="taxonomic scope" value="Eukaryota"/>
</dbReference>
<reference evidence="2" key="2">
    <citation type="submission" date="2025-08" db="UniProtKB">
        <authorList>
            <consortium name="Ensembl"/>
        </authorList>
    </citation>
    <scope>IDENTIFICATION</scope>
</reference>
<dbReference type="PANTHER" id="PTHR14931">
    <property type="entry name" value="GENE 340-RELATED"/>
    <property type="match status" value="1"/>
</dbReference>
<dbReference type="Ensembl" id="ENSLOCT00000022400.1">
    <property type="protein sequence ID" value="ENSLOCP00000022359.1"/>
    <property type="gene ID" value="ENSLOCG00000018258.1"/>
</dbReference>
<sequence>KFLEALTEEENQGLITNLNAKYDKMQKGWVQMDKEGQPAPKPKNKADRLKEIWKSKRRIRRPRALDQQKFSPVQMLFMKTFNLANICRWFLQTTETKSLVIVKKINTRLPSETQLCFHNSNSVTSSSHGVYTSSQAERLKKHLKKFAVASPAKNNLKNQKLIAQAREHEGPCSKGKEKAKESTSATRITTKPCSNLAGRKTQAIKNQKATQNAKTPASARILRKYSNIREKLQVQQH</sequence>
<feature type="compositionally biased region" description="Polar residues" evidence="1">
    <location>
        <begin position="203"/>
        <end position="215"/>
    </location>
</feature>
<dbReference type="Proteomes" id="UP000018468">
    <property type="component" value="Linkage group LG5"/>
</dbReference>
<dbReference type="OMA" id="ANICRWF"/>
<reference evidence="2" key="3">
    <citation type="submission" date="2025-09" db="UniProtKB">
        <authorList>
            <consortium name="Ensembl"/>
        </authorList>
    </citation>
    <scope>IDENTIFICATION</scope>
</reference>
<feature type="compositionally biased region" description="Basic and acidic residues" evidence="1">
    <location>
        <begin position="166"/>
        <end position="181"/>
    </location>
</feature>
<name>W5NP00_LEPOC</name>
<proteinExistence type="predicted"/>